<organism evidence="2 3">
    <name type="scientific">Colocasia esculenta</name>
    <name type="common">Wild taro</name>
    <name type="synonym">Arum esculentum</name>
    <dbReference type="NCBI Taxonomy" id="4460"/>
    <lineage>
        <taxon>Eukaryota</taxon>
        <taxon>Viridiplantae</taxon>
        <taxon>Streptophyta</taxon>
        <taxon>Embryophyta</taxon>
        <taxon>Tracheophyta</taxon>
        <taxon>Spermatophyta</taxon>
        <taxon>Magnoliopsida</taxon>
        <taxon>Liliopsida</taxon>
        <taxon>Araceae</taxon>
        <taxon>Aroideae</taxon>
        <taxon>Colocasieae</taxon>
        <taxon>Colocasia</taxon>
    </lineage>
</organism>
<feature type="compositionally biased region" description="Basic and acidic residues" evidence="1">
    <location>
        <begin position="98"/>
        <end position="111"/>
    </location>
</feature>
<dbReference type="EMBL" id="NMUH01000656">
    <property type="protein sequence ID" value="MQL82837.1"/>
    <property type="molecule type" value="Genomic_DNA"/>
</dbReference>
<name>A0A843UKI2_COLES</name>
<evidence type="ECO:0000313" key="2">
    <source>
        <dbReference type="EMBL" id="MQL82837.1"/>
    </source>
</evidence>
<accession>A0A843UKI2</accession>
<protein>
    <submittedName>
        <fullName evidence="2">Uncharacterized protein</fullName>
    </submittedName>
</protein>
<feature type="region of interest" description="Disordered" evidence="1">
    <location>
        <begin position="1"/>
        <end position="39"/>
    </location>
</feature>
<keyword evidence="3" id="KW-1185">Reference proteome</keyword>
<evidence type="ECO:0000313" key="3">
    <source>
        <dbReference type="Proteomes" id="UP000652761"/>
    </source>
</evidence>
<feature type="compositionally biased region" description="Basic and acidic residues" evidence="1">
    <location>
        <begin position="8"/>
        <end position="22"/>
    </location>
</feature>
<comment type="caution">
    <text evidence="2">The sequence shown here is derived from an EMBL/GenBank/DDBJ whole genome shotgun (WGS) entry which is preliminary data.</text>
</comment>
<dbReference type="Proteomes" id="UP000652761">
    <property type="component" value="Unassembled WGS sequence"/>
</dbReference>
<proteinExistence type="predicted"/>
<dbReference type="AlphaFoldDB" id="A0A843UKI2"/>
<feature type="non-terminal residue" evidence="2">
    <location>
        <position position="153"/>
    </location>
</feature>
<feature type="region of interest" description="Disordered" evidence="1">
    <location>
        <begin position="98"/>
        <end position="125"/>
    </location>
</feature>
<reference evidence="2" key="1">
    <citation type="submission" date="2017-07" db="EMBL/GenBank/DDBJ databases">
        <title>Taro Niue Genome Assembly and Annotation.</title>
        <authorList>
            <person name="Atibalentja N."/>
            <person name="Keating K."/>
            <person name="Fields C.J."/>
        </authorList>
    </citation>
    <scope>NUCLEOTIDE SEQUENCE</scope>
    <source>
        <strain evidence="2">Niue_2</strain>
        <tissue evidence="2">Leaf</tissue>
    </source>
</reference>
<evidence type="ECO:0000256" key="1">
    <source>
        <dbReference type="SAM" id="MobiDB-lite"/>
    </source>
</evidence>
<gene>
    <name evidence="2" type="ORF">Taro_015314</name>
</gene>
<sequence>LAGCVTRRGCEQHGRRDREARQRGKPARLGEWPGRGASAWPAGVHPAWPGGGWHMDSNPFVFRCSSGEAVAHKRRKTRESKMAAERDKIARLQRELDEARSSLDQQAKEAAEAPEEEVTFAGGDGKLRQSVSSKAKEVERLKRKKSHCLCFAV</sequence>